<evidence type="ECO:0000313" key="1">
    <source>
        <dbReference type="EMBL" id="KAK5095394.1"/>
    </source>
</evidence>
<proteinExistence type="predicted"/>
<dbReference type="EMBL" id="JAVRRG010000028">
    <property type="protein sequence ID" value="KAK5095394.1"/>
    <property type="molecule type" value="Genomic_DNA"/>
</dbReference>
<keyword evidence="2" id="KW-1185">Reference proteome</keyword>
<accession>A0ABR0KFW4</accession>
<sequence length="508" mass="58803">MIKDAMTARTDLAANLAFTLPFSRTVARCDRLLAQIKTEVDRLLSIPDWEMKIYSKIKFRTKLSFAEKRLREYQESLHKLRDDLGFCMIAVQSHATTRCQYAQAGVSVVVPRIKVFNANFDFGAIHAHNAMMCFAAFMRDLGTDGRQPVDTNFKHIATAKIQREWIDVYEALVAHVDYFRRLVLHLDQYADTPKPTQIDSHVIFSIAAGKVVQWEQDSCDRRKRSPDLAPALMPASHKGERLVPNSSFQPHRLFPLVNGHFHQVYRILIDARSNAKPFETLLDALILHYIRDWSERFWKIVHDRFDKGDSFELSLEEKVQIVLWFWGYGFRTDCEWRCSWEVQVTILHSGPCFQSPWKADLHAFVSLCEHIRFYALHFTYYCMRVDGDEGSETFRILESQQHAFAIIPQLDPEMHIGYHLLDFRAFSDRTTLQGPVGCWFPTCEPSLDVSQIDAERTDPGDAWLGSHCTGCFYQMETSQTMVWQLMAFRMRPVEKLGPDNPAKFQGGN</sequence>
<organism evidence="1 2">
    <name type="scientific">Lithohypha guttulata</name>
    <dbReference type="NCBI Taxonomy" id="1690604"/>
    <lineage>
        <taxon>Eukaryota</taxon>
        <taxon>Fungi</taxon>
        <taxon>Dikarya</taxon>
        <taxon>Ascomycota</taxon>
        <taxon>Pezizomycotina</taxon>
        <taxon>Eurotiomycetes</taxon>
        <taxon>Chaetothyriomycetidae</taxon>
        <taxon>Chaetothyriales</taxon>
        <taxon>Trichomeriaceae</taxon>
        <taxon>Lithohypha</taxon>
    </lineage>
</organism>
<name>A0ABR0KFW4_9EURO</name>
<gene>
    <name evidence="1" type="ORF">LTR24_003106</name>
</gene>
<comment type="caution">
    <text evidence="1">The sequence shown here is derived from an EMBL/GenBank/DDBJ whole genome shotgun (WGS) entry which is preliminary data.</text>
</comment>
<evidence type="ECO:0000313" key="2">
    <source>
        <dbReference type="Proteomes" id="UP001345013"/>
    </source>
</evidence>
<reference evidence="1 2" key="1">
    <citation type="submission" date="2023-08" db="EMBL/GenBank/DDBJ databases">
        <title>Black Yeasts Isolated from many extreme environments.</title>
        <authorList>
            <person name="Coleine C."/>
            <person name="Stajich J.E."/>
            <person name="Selbmann L."/>
        </authorList>
    </citation>
    <scope>NUCLEOTIDE SEQUENCE [LARGE SCALE GENOMIC DNA]</scope>
    <source>
        <strain evidence="1 2">CCFEE 5885</strain>
    </source>
</reference>
<protein>
    <submittedName>
        <fullName evidence="1">Uncharacterized protein</fullName>
    </submittedName>
</protein>
<dbReference type="Proteomes" id="UP001345013">
    <property type="component" value="Unassembled WGS sequence"/>
</dbReference>